<sequence>MGSLSERTAAVVPVDLPSGDPVVAAWLRTQTDVAASLRVLIKTDVAGYGNRDDPSRAVLPAATVAR</sequence>
<proteinExistence type="predicted"/>
<dbReference type="Proteomes" id="UP001230951">
    <property type="component" value="Unassembled WGS sequence"/>
</dbReference>
<dbReference type="EMBL" id="JAUSTF010000004">
    <property type="protein sequence ID" value="MDQ0180851.1"/>
    <property type="molecule type" value="Genomic_DNA"/>
</dbReference>
<evidence type="ECO:0000313" key="1">
    <source>
        <dbReference type="EMBL" id="MDP9904720.1"/>
    </source>
</evidence>
<evidence type="ECO:0000313" key="2">
    <source>
        <dbReference type="EMBL" id="MDQ0180851.1"/>
    </source>
</evidence>
<gene>
    <name evidence="1" type="ORF">J2S90_001675</name>
    <name evidence="2" type="ORF">J2S93_002278</name>
</gene>
<organism evidence="1 4">
    <name type="scientific">Arthrobacter bambusae</name>
    <dbReference type="NCBI Taxonomy" id="1338426"/>
    <lineage>
        <taxon>Bacteria</taxon>
        <taxon>Bacillati</taxon>
        <taxon>Actinomycetota</taxon>
        <taxon>Actinomycetes</taxon>
        <taxon>Micrococcales</taxon>
        <taxon>Micrococcaceae</taxon>
        <taxon>Arthrobacter</taxon>
    </lineage>
</organism>
<protein>
    <submittedName>
        <fullName evidence="1">Uncharacterized protein</fullName>
    </submittedName>
</protein>
<keyword evidence="3" id="KW-1185">Reference proteome</keyword>
<comment type="caution">
    <text evidence="1">The sequence shown here is derived from an EMBL/GenBank/DDBJ whole genome shotgun (WGS) entry which is preliminary data.</text>
</comment>
<dbReference type="Proteomes" id="UP001242995">
    <property type="component" value="Unassembled WGS sequence"/>
</dbReference>
<dbReference type="RefSeq" id="WP_306960592.1">
    <property type="nucleotide sequence ID" value="NZ_JAUSRG010000003.1"/>
</dbReference>
<evidence type="ECO:0000313" key="4">
    <source>
        <dbReference type="Proteomes" id="UP001242995"/>
    </source>
</evidence>
<accession>A0AAW8DH56</accession>
<name>A0AAW8DH56_9MICC</name>
<dbReference type="AlphaFoldDB" id="A0AAW8DH56"/>
<reference evidence="1 3" key="1">
    <citation type="submission" date="2023-07" db="EMBL/GenBank/DDBJ databases">
        <title>Sorghum-associated microbial communities from plants grown in Nebraska, USA.</title>
        <authorList>
            <person name="Schachtman D."/>
        </authorList>
    </citation>
    <scope>NUCLEOTIDE SEQUENCE</scope>
    <source>
        <strain evidence="1">DS1006</strain>
        <strain evidence="2 3">DS1016</strain>
    </source>
</reference>
<dbReference type="EMBL" id="JAUSRG010000003">
    <property type="protein sequence ID" value="MDP9904720.1"/>
    <property type="molecule type" value="Genomic_DNA"/>
</dbReference>
<evidence type="ECO:0000313" key="3">
    <source>
        <dbReference type="Proteomes" id="UP001230951"/>
    </source>
</evidence>